<sequence>MTEKTHLRKCTVFPFHPWDLADRKKHGVMLWVPQTIEELVKEAAEHLDFPGGSCVLSEDAGKIIDADMISDGQKLYLINQTQ</sequence>
<dbReference type="Proteomes" id="UP000828048">
    <property type="component" value="Chromosome 8"/>
</dbReference>
<evidence type="ECO:0000313" key="1">
    <source>
        <dbReference type="EMBL" id="KAH7851515.1"/>
    </source>
</evidence>
<accession>A0ACB7YDC3</accession>
<organism evidence="1 2">
    <name type="scientific">Vaccinium darrowii</name>
    <dbReference type="NCBI Taxonomy" id="229202"/>
    <lineage>
        <taxon>Eukaryota</taxon>
        <taxon>Viridiplantae</taxon>
        <taxon>Streptophyta</taxon>
        <taxon>Embryophyta</taxon>
        <taxon>Tracheophyta</taxon>
        <taxon>Spermatophyta</taxon>
        <taxon>Magnoliopsida</taxon>
        <taxon>eudicotyledons</taxon>
        <taxon>Gunneridae</taxon>
        <taxon>Pentapetalae</taxon>
        <taxon>asterids</taxon>
        <taxon>Ericales</taxon>
        <taxon>Ericaceae</taxon>
        <taxon>Vaccinioideae</taxon>
        <taxon>Vaccinieae</taxon>
        <taxon>Vaccinium</taxon>
    </lineage>
</organism>
<evidence type="ECO:0000313" key="2">
    <source>
        <dbReference type="Proteomes" id="UP000828048"/>
    </source>
</evidence>
<comment type="caution">
    <text evidence="1">The sequence shown here is derived from an EMBL/GenBank/DDBJ whole genome shotgun (WGS) entry which is preliminary data.</text>
</comment>
<reference evidence="1 2" key="1">
    <citation type="journal article" date="2021" name="Hortic Res">
        <title>High-quality reference genome and annotation aids understanding of berry development for evergreen blueberry (Vaccinium darrowii).</title>
        <authorList>
            <person name="Yu J."/>
            <person name="Hulse-Kemp A.M."/>
            <person name="Babiker E."/>
            <person name="Staton M."/>
        </authorList>
    </citation>
    <scope>NUCLEOTIDE SEQUENCE [LARGE SCALE GENOMIC DNA]</scope>
    <source>
        <strain evidence="2">cv. NJ 8807/NJ 8810</strain>
        <tissue evidence="1">Young leaf</tissue>
    </source>
</reference>
<dbReference type="EMBL" id="CM037158">
    <property type="protein sequence ID" value="KAH7851515.1"/>
    <property type="molecule type" value="Genomic_DNA"/>
</dbReference>
<gene>
    <name evidence="1" type="ORF">Vadar_012737</name>
</gene>
<name>A0ACB7YDC3_9ERIC</name>
<protein>
    <submittedName>
        <fullName evidence="1">Uncharacterized protein</fullName>
    </submittedName>
</protein>
<keyword evidence="2" id="KW-1185">Reference proteome</keyword>
<proteinExistence type="predicted"/>